<evidence type="ECO:0000313" key="5">
    <source>
        <dbReference type="EMBL" id="MBL0738877.1"/>
    </source>
</evidence>
<accession>A0ABS1KJL3</accession>
<dbReference type="PANTHER" id="PTHR44942">
    <property type="entry name" value="METHYLTRANSF_11 DOMAIN-CONTAINING PROTEIN"/>
    <property type="match status" value="1"/>
</dbReference>
<reference evidence="5 6" key="1">
    <citation type="submission" date="2021-01" db="EMBL/GenBank/DDBJ databases">
        <title>Genome seq and assembly of Flavobacterium sp. GN10.</title>
        <authorList>
            <person name="Chhetri G."/>
        </authorList>
    </citation>
    <scope>NUCLEOTIDE SEQUENCE [LARGE SCALE GENOMIC DNA]</scope>
    <source>
        <strain evidence="5 6">GN10</strain>
    </source>
</reference>
<gene>
    <name evidence="5" type="ORF">JI750_18420</name>
</gene>
<organism evidence="5 6">
    <name type="scientific">Flavobacterium tagetis</name>
    <dbReference type="NCBI Taxonomy" id="2801336"/>
    <lineage>
        <taxon>Bacteria</taxon>
        <taxon>Pseudomonadati</taxon>
        <taxon>Bacteroidota</taxon>
        <taxon>Flavobacteriia</taxon>
        <taxon>Flavobacteriales</taxon>
        <taxon>Flavobacteriaceae</taxon>
        <taxon>Flavobacterium</taxon>
    </lineage>
</organism>
<dbReference type="InterPro" id="IPR013216">
    <property type="entry name" value="Methyltransf_11"/>
</dbReference>
<dbReference type="EMBL" id="JAERSF010000004">
    <property type="protein sequence ID" value="MBL0738877.1"/>
    <property type="molecule type" value="Genomic_DNA"/>
</dbReference>
<sequence length="268" mass="31078">MKNWTGERLETFIYNRVGIEHLHRYAITNTYVKDKIVLDIASGEGYGTNLMSKHASFVYGVDIDKESIARAKLKYKTNNIKFLEGSTSNIPLADNSVDVIVSFETIEHHDEHEKMMLEIKRVLKSEGILIISTPDKLHYSELRDIANEFHVKELYKNEFTSLISNYFNNFQLLSQTYNNGSSIIQDDTTVENSNYFYGNYTMINRRTINPMFLIVIASDFVFEEQNISFFDGGDFIKYELLADIRSSNTYKVGHAILLPFKFLKRILK</sequence>
<evidence type="ECO:0000256" key="1">
    <source>
        <dbReference type="ARBA" id="ARBA00008361"/>
    </source>
</evidence>
<dbReference type="PANTHER" id="PTHR44942:SF4">
    <property type="entry name" value="METHYLTRANSFERASE TYPE 11 DOMAIN-CONTAINING PROTEIN"/>
    <property type="match status" value="1"/>
</dbReference>
<dbReference type="InterPro" id="IPR051052">
    <property type="entry name" value="Diverse_substrate_MTase"/>
</dbReference>
<dbReference type="InterPro" id="IPR029063">
    <property type="entry name" value="SAM-dependent_MTases_sf"/>
</dbReference>
<dbReference type="SUPFAM" id="SSF53335">
    <property type="entry name" value="S-adenosyl-L-methionine-dependent methyltransferases"/>
    <property type="match status" value="1"/>
</dbReference>
<dbReference type="Pfam" id="PF08241">
    <property type="entry name" value="Methyltransf_11"/>
    <property type="match status" value="1"/>
</dbReference>
<dbReference type="CDD" id="cd02440">
    <property type="entry name" value="AdoMet_MTases"/>
    <property type="match status" value="1"/>
</dbReference>
<dbReference type="Gene3D" id="3.40.50.150">
    <property type="entry name" value="Vaccinia Virus protein VP39"/>
    <property type="match status" value="1"/>
</dbReference>
<evidence type="ECO:0000259" key="4">
    <source>
        <dbReference type="Pfam" id="PF08241"/>
    </source>
</evidence>
<keyword evidence="3" id="KW-0808">Transferase</keyword>
<dbReference type="GO" id="GO:0032259">
    <property type="term" value="P:methylation"/>
    <property type="evidence" value="ECO:0007669"/>
    <property type="project" value="UniProtKB-KW"/>
</dbReference>
<protein>
    <submittedName>
        <fullName evidence="5">Methyltransferase domain-containing protein</fullName>
    </submittedName>
</protein>
<comment type="caution">
    <text evidence="5">The sequence shown here is derived from an EMBL/GenBank/DDBJ whole genome shotgun (WGS) entry which is preliminary data.</text>
</comment>
<dbReference type="GO" id="GO:0008168">
    <property type="term" value="F:methyltransferase activity"/>
    <property type="evidence" value="ECO:0007669"/>
    <property type="project" value="UniProtKB-KW"/>
</dbReference>
<evidence type="ECO:0000313" key="6">
    <source>
        <dbReference type="Proteomes" id="UP000603728"/>
    </source>
</evidence>
<feature type="domain" description="Methyltransferase type 11" evidence="4">
    <location>
        <begin position="38"/>
        <end position="131"/>
    </location>
</feature>
<comment type="similarity">
    <text evidence="1">Belongs to the methyltransferase superfamily.</text>
</comment>
<dbReference type="Proteomes" id="UP000603728">
    <property type="component" value="Unassembled WGS sequence"/>
</dbReference>
<evidence type="ECO:0000256" key="2">
    <source>
        <dbReference type="ARBA" id="ARBA00022603"/>
    </source>
</evidence>
<name>A0ABS1KJL3_9FLAO</name>
<proteinExistence type="inferred from homology"/>
<evidence type="ECO:0000256" key="3">
    <source>
        <dbReference type="ARBA" id="ARBA00022679"/>
    </source>
</evidence>
<keyword evidence="2 5" id="KW-0489">Methyltransferase</keyword>
<keyword evidence="6" id="KW-1185">Reference proteome</keyword>
<dbReference type="RefSeq" id="WP_202005676.1">
    <property type="nucleotide sequence ID" value="NZ_JAERSF010000004.1"/>
</dbReference>